<keyword evidence="4" id="KW-0800">Toxin</keyword>
<dbReference type="GO" id="GO:0005576">
    <property type="term" value="C:extracellular region"/>
    <property type="evidence" value="ECO:0007669"/>
    <property type="project" value="UniProtKB-SubCell"/>
</dbReference>
<dbReference type="PROSITE" id="PS00330">
    <property type="entry name" value="HEMOLYSIN_CALCIUM"/>
    <property type="match status" value="2"/>
</dbReference>
<dbReference type="GO" id="GO:0090729">
    <property type="term" value="F:toxin activity"/>
    <property type="evidence" value="ECO:0007669"/>
    <property type="project" value="UniProtKB-KW"/>
</dbReference>
<dbReference type="GO" id="GO:0005509">
    <property type="term" value="F:calcium ion binding"/>
    <property type="evidence" value="ECO:0007669"/>
    <property type="project" value="InterPro"/>
</dbReference>
<evidence type="ECO:0000313" key="8">
    <source>
        <dbReference type="EMBL" id="CAA2100386.1"/>
    </source>
</evidence>
<reference evidence="8" key="1">
    <citation type="submission" date="2019-12" db="EMBL/GenBank/DDBJ databases">
        <authorList>
            <person name="Cremers G."/>
        </authorList>
    </citation>
    <scope>NUCLEOTIDE SEQUENCE</scope>
    <source>
        <strain evidence="8">Mbul1</strain>
    </source>
</reference>
<dbReference type="AlphaFoldDB" id="A0A679IK61"/>
<accession>A0A679IK61</accession>
<dbReference type="Gene3D" id="2.150.10.10">
    <property type="entry name" value="Serralysin-like metalloprotease, C-terminal"/>
    <property type="match status" value="2"/>
</dbReference>
<evidence type="ECO:0000256" key="6">
    <source>
        <dbReference type="ARBA" id="ARBA00023026"/>
    </source>
</evidence>
<dbReference type="GO" id="GO:0016020">
    <property type="term" value="C:membrane"/>
    <property type="evidence" value="ECO:0007669"/>
    <property type="project" value="UniProtKB-SubCell"/>
</dbReference>
<keyword evidence="5" id="KW-0677">Repeat</keyword>
<dbReference type="InterPro" id="IPR018511">
    <property type="entry name" value="Hemolysin-typ_Ca-bd_CS"/>
</dbReference>
<dbReference type="PANTHER" id="PTHR38340:SF1">
    <property type="entry name" value="S-LAYER PROTEIN"/>
    <property type="match status" value="1"/>
</dbReference>
<dbReference type="InterPro" id="IPR001343">
    <property type="entry name" value="Hemolysn_Ca-bd"/>
</dbReference>
<proteinExistence type="predicted"/>
<dbReference type="PRINTS" id="PR00313">
    <property type="entry name" value="CABNDNGRPT"/>
</dbReference>
<dbReference type="InterPro" id="IPR011049">
    <property type="entry name" value="Serralysin-like_metalloprot_C"/>
</dbReference>
<gene>
    <name evidence="8" type="primary">hlyA</name>
    <name evidence="8" type="ORF">MBUL_00644</name>
</gene>
<evidence type="ECO:0000256" key="4">
    <source>
        <dbReference type="ARBA" id="ARBA00022656"/>
    </source>
</evidence>
<organism evidence="8">
    <name type="scientific">Methylobacterium bullatum</name>
    <dbReference type="NCBI Taxonomy" id="570505"/>
    <lineage>
        <taxon>Bacteria</taxon>
        <taxon>Pseudomonadati</taxon>
        <taxon>Pseudomonadota</taxon>
        <taxon>Alphaproteobacteria</taxon>
        <taxon>Hyphomicrobiales</taxon>
        <taxon>Methylobacteriaceae</taxon>
        <taxon>Methylobacterium</taxon>
    </lineage>
</organism>
<evidence type="ECO:0000256" key="3">
    <source>
        <dbReference type="ARBA" id="ARBA00022525"/>
    </source>
</evidence>
<evidence type="ECO:0000256" key="1">
    <source>
        <dbReference type="ARBA" id="ARBA00004370"/>
    </source>
</evidence>
<evidence type="ECO:0000256" key="2">
    <source>
        <dbReference type="ARBA" id="ARBA00004613"/>
    </source>
</evidence>
<protein>
    <submittedName>
        <fullName evidence="8">Hemolysin, plasmid</fullName>
    </submittedName>
</protein>
<name>A0A679IK61_9HYPH</name>
<evidence type="ECO:0000256" key="7">
    <source>
        <dbReference type="ARBA" id="ARBA00023136"/>
    </source>
</evidence>
<dbReference type="Pfam" id="PF00353">
    <property type="entry name" value="HemolysinCabind"/>
    <property type="match status" value="2"/>
</dbReference>
<keyword evidence="6" id="KW-0843">Virulence</keyword>
<dbReference type="SUPFAM" id="SSF51120">
    <property type="entry name" value="beta-Roll"/>
    <property type="match status" value="2"/>
</dbReference>
<comment type="subcellular location">
    <subcellularLocation>
        <location evidence="1">Membrane</location>
    </subcellularLocation>
    <subcellularLocation>
        <location evidence="2">Secreted</location>
    </subcellularLocation>
</comment>
<dbReference type="PRINTS" id="PR01488">
    <property type="entry name" value="RTXTOXINA"/>
</dbReference>
<evidence type="ECO:0000256" key="5">
    <source>
        <dbReference type="ARBA" id="ARBA00022737"/>
    </source>
</evidence>
<dbReference type="EMBL" id="LR743504">
    <property type="protein sequence ID" value="CAA2100386.1"/>
    <property type="molecule type" value="Genomic_DNA"/>
</dbReference>
<keyword evidence="3" id="KW-0964">Secreted</keyword>
<dbReference type="InterPro" id="IPR003995">
    <property type="entry name" value="RTX_toxin_determinant-A"/>
</dbReference>
<dbReference type="PANTHER" id="PTHR38340">
    <property type="entry name" value="S-LAYER PROTEIN"/>
    <property type="match status" value="1"/>
</dbReference>
<keyword evidence="7" id="KW-0472">Membrane</keyword>
<sequence length="686" mass="71932">MLVTVGEPFKADDLYGYGFVSGVVPTAQGGYSILQNYQNYDWATGAVIQAQYVQTFNASGVAIGNPIKLGTTRVDNAHAVGDGSYLVSIDKSTQRFDDTGFHIDGKIALATMSASGKLTTFYTIGLFSVDGEDTSFGNGISILGNDYSIAYGKTGALALARIATSTTDGDNDRVVDIFDASHRFKATAIIDRSMDGDVQGSTHVTALSDGRYLATWAEADGTGVDVMARVITAAGKVSGAAFLLGHADDLATPADVHVKYATTALANGNFAFAFQASENYFDQTGQGKSEDIRNPVDSSIWIAGSKGFTHGPDLVRHTELSNPYFESMIALSNGKILQVVSDFQELGENVNLGSLHGYLYDENGKATGDEYEFYSDAVTANYFNDGGYPVALSNGQFAIVSYDYSYGPNGSDSQETVQVYSTTTANYFAVAGATAGDNLLKGASASARADLINGLDGNDKLYGYTGNDKLLGGNGSDLLDGGKGADAMEGGAGDDTYLVDNMGDTIVEGRNKGADLVKASVSYTADDNVDAILLTGSEDLRAFGNALANTITGNTGANVVYGLGGNDILNGGLNLDILNGGLGKDTFVFDTTLGPQNVDRIMDFVAADDTIKLDDAVFKGIANGTLKAALFKDITSSAIDKNDRILYDHNTGEIAYDADGSGAVKAVVFAILDTYPLLTASDFVIV</sequence>
<dbReference type="InterPro" id="IPR050557">
    <property type="entry name" value="RTX_toxin/Mannuronan_C5-epim"/>
</dbReference>